<dbReference type="Pfam" id="PF00005">
    <property type="entry name" value="ABC_tran"/>
    <property type="match status" value="1"/>
</dbReference>
<evidence type="ECO:0000259" key="4">
    <source>
        <dbReference type="PROSITE" id="PS50893"/>
    </source>
</evidence>
<keyword evidence="6" id="KW-1185">Reference proteome</keyword>
<evidence type="ECO:0000256" key="2">
    <source>
        <dbReference type="ARBA" id="ARBA00022741"/>
    </source>
</evidence>
<dbReference type="InterPro" id="IPR003439">
    <property type="entry name" value="ABC_transporter-like_ATP-bd"/>
</dbReference>
<dbReference type="SUPFAM" id="SSF52540">
    <property type="entry name" value="P-loop containing nucleoside triphosphate hydrolases"/>
    <property type="match status" value="1"/>
</dbReference>
<sequence length="221" mass="25157">MKLLKMEEVYFAYDTEWNLKDISFSIHDNEGCILLSGKNGAGKSTLLNVLCGFLPADEGKITNDMKIGYLPFEHPLYPHLSVLENLRYYYRSFRGKNLNLQDEEVQEVLEMLSIDFLQQRIDQCSSGQAQKSGIACILLSNADLIIMDEPFVALDAKSSEKLCAWIQKKKQKQTFLITSHTTSDILDIVDCLLVLDGQQLALDSKEEKEIHAYFHLGDEQL</sequence>
<dbReference type="GO" id="GO:0005524">
    <property type="term" value="F:ATP binding"/>
    <property type="evidence" value="ECO:0007669"/>
    <property type="project" value="UniProtKB-KW"/>
</dbReference>
<accession>A0A6N4TKM4</accession>
<protein>
    <recommendedName>
        <fullName evidence="4">ABC transporter domain-containing protein</fullName>
    </recommendedName>
</protein>
<dbReference type="InterPro" id="IPR027417">
    <property type="entry name" value="P-loop_NTPase"/>
</dbReference>
<feature type="domain" description="ABC transporter" evidence="4">
    <location>
        <begin position="4"/>
        <end position="221"/>
    </location>
</feature>
<keyword evidence="2" id="KW-0547">Nucleotide-binding</keyword>
<dbReference type="Gene3D" id="3.40.50.300">
    <property type="entry name" value="P-loop containing nucleotide triphosphate hydrolases"/>
    <property type="match status" value="1"/>
</dbReference>
<evidence type="ECO:0000256" key="3">
    <source>
        <dbReference type="ARBA" id="ARBA00022840"/>
    </source>
</evidence>
<dbReference type="Proteomes" id="UP000464754">
    <property type="component" value="Chromosome"/>
</dbReference>
<dbReference type="InterPro" id="IPR003593">
    <property type="entry name" value="AAA+_ATPase"/>
</dbReference>
<gene>
    <name evidence="5" type="ORF">Aargi30884_21900</name>
</gene>
<evidence type="ECO:0000313" key="5">
    <source>
        <dbReference type="EMBL" id="BBK23287.1"/>
    </source>
</evidence>
<name>A0A6N4TKM4_9FIRM</name>
<evidence type="ECO:0000313" key="6">
    <source>
        <dbReference type="Proteomes" id="UP000464754"/>
    </source>
</evidence>
<keyword evidence="3" id="KW-0067">ATP-binding</keyword>
<dbReference type="KEGG" id="aarg:Aargi30884_21900"/>
<dbReference type="GO" id="GO:0016887">
    <property type="term" value="F:ATP hydrolysis activity"/>
    <property type="evidence" value="ECO:0007669"/>
    <property type="project" value="InterPro"/>
</dbReference>
<dbReference type="RefSeq" id="WP_163052270.1">
    <property type="nucleotide sequence ID" value="NZ_AP019695.1"/>
</dbReference>
<proteinExistence type="predicted"/>
<dbReference type="PANTHER" id="PTHR42939:SF1">
    <property type="entry name" value="ABC TRANSPORTER ATP-BINDING PROTEIN ALBC-RELATED"/>
    <property type="match status" value="1"/>
</dbReference>
<dbReference type="AlphaFoldDB" id="A0A6N4TKM4"/>
<dbReference type="PROSITE" id="PS50893">
    <property type="entry name" value="ABC_TRANSPORTER_2"/>
    <property type="match status" value="1"/>
</dbReference>
<dbReference type="SMART" id="SM00382">
    <property type="entry name" value="AAA"/>
    <property type="match status" value="1"/>
</dbReference>
<dbReference type="InterPro" id="IPR051782">
    <property type="entry name" value="ABC_Transporter_VariousFunc"/>
</dbReference>
<keyword evidence="1" id="KW-0813">Transport</keyword>
<reference evidence="6" key="1">
    <citation type="submission" date="2019-05" db="EMBL/GenBank/DDBJ databases">
        <title>Complete genome sequencing of Absiella argi strain JCM 30884.</title>
        <authorList>
            <person name="Sakamoto M."/>
            <person name="Murakami T."/>
            <person name="Mori H."/>
        </authorList>
    </citation>
    <scope>NUCLEOTIDE SEQUENCE [LARGE SCALE GENOMIC DNA]</scope>
    <source>
        <strain evidence="6">JCM 30884</strain>
    </source>
</reference>
<dbReference type="EMBL" id="AP019695">
    <property type="protein sequence ID" value="BBK23287.1"/>
    <property type="molecule type" value="Genomic_DNA"/>
</dbReference>
<dbReference type="PANTHER" id="PTHR42939">
    <property type="entry name" value="ABC TRANSPORTER ATP-BINDING PROTEIN ALBC-RELATED"/>
    <property type="match status" value="1"/>
</dbReference>
<evidence type="ECO:0000256" key="1">
    <source>
        <dbReference type="ARBA" id="ARBA00022448"/>
    </source>
</evidence>
<organism evidence="5 6">
    <name type="scientific">Amedibacterium intestinale</name>
    <dbReference type="NCBI Taxonomy" id="2583452"/>
    <lineage>
        <taxon>Bacteria</taxon>
        <taxon>Bacillati</taxon>
        <taxon>Bacillota</taxon>
        <taxon>Erysipelotrichia</taxon>
        <taxon>Erysipelotrichales</taxon>
        <taxon>Erysipelotrichaceae</taxon>
        <taxon>Amedibacterium</taxon>
    </lineage>
</organism>